<sequence>MYEFAPLIAAAATEPLPASPVLFATQDDLKLINSLVALLSPAVPHNWTLLGPPALIAVDRNSRLGQWMVLFGKAINQSVFLAWADAQHLEYRSIKVMGSSLHANVIHEDQMTPRAFHLHDDPGWLEVSAPILGISEIIDPNQLGVPYIDLPNGHSTFELPLELTLAFYGYTLPKNQIQARMIVDELQAYHAFPTMGDNGRAQSATRHEMHAQHLDLLQLADNLEQCMASAAATDEPHDSYLAYRQRLTLRSDSFVAHTLKEAAQLLQSVINSIEFTQTFPTALGPDEYFIYSGEDHSLRASSAQIQGTSISLRTHLGGAPVAGRLIRLAQYASLLGEQVASNNSLSLAQLMHFYAIEVPLQASEVHALIARLRQSSVPGQPYCSEAAQDAQWLKRKQNSLSALNNFNRLQTELERVSAGKQPDEKVELDDTVELDTDSMFYQLLEESAEKLLMMIKHRSFVAICVKRGIDDEKALVLLTEEGYVGADDRDGRRRNLTDDIVSSPALKRCLTPLQELAKQLGGELRSDMKATLKQLMKFLRMPEVKTAEQARQAAHYLRAVRAATPRLGNYWQGLGQPQLSLLTLSSTQRRQVYEAQQAFAQAQGAPLFKWLGEPCWAGKSAPRIRAEADMLLNQMVQSPRSQLLVERLDTLVIWSDAALHGTTPQQRRQTLLLSALILSLDEQAGTQRNLVGGLAIDTDYYWGDNCALVRSNLEALLRQTLLEGAPLAAHLLLSGSAPQLLVRNIPETLPYLCNQNWVVFKQFVDFIELKTPGASRYMTLENIMTLVHNPATTLNREFWALPPTVDPVLDWARANGVVDATDTDLPFKGELAVRTYEKQKRTLNDAFGSLHTPYPDQKEAALRYLREVYPDNAHLDKTVFMPAPFLPPGIRYPQVSTQDISFSLAELYLAGELKHMERWRAIQPQVRVNRFSPPLRTLKDHNADENFHAALESIRESYIVYIAYLLACLPLPRRVSLEQGNIALYLLRKPSPAARDTMITAHFGCLLRVRYQRDRYLLQLLPRQMLVTQLANPPSGLLNDPVAPGPVQLQIDWSAYLTGSEPVAGASSQVLLNPLDTTLITDTQGDPAPIPKSWQSARLEAIARMVVDQCLLSNHRDLSESTQNLNNVEKVLLINKRRNERLHNLKPY</sequence>
<dbReference type="AlphaFoldDB" id="A0A7Z1K5C7"/>
<gene>
    <name evidence="1" type="ORF">DM05_2529</name>
</gene>
<evidence type="ECO:0000313" key="1">
    <source>
        <dbReference type="EMBL" id="PFG72147.1"/>
    </source>
</evidence>
<dbReference type="EMBL" id="PDJN01000001">
    <property type="protein sequence ID" value="PFG72147.1"/>
    <property type="molecule type" value="Genomic_DNA"/>
</dbReference>
<evidence type="ECO:0000313" key="2">
    <source>
        <dbReference type="Proteomes" id="UP000221580"/>
    </source>
</evidence>
<comment type="caution">
    <text evidence="1">The sequence shown here is derived from an EMBL/GenBank/DDBJ whole genome shotgun (WGS) entry which is preliminary data.</text>
</comment>
<reference evidence="1 2" key="2">
    <citation type="submission" date="2017-10" db="EMBL/GenBank/DDBJ databases">
        <title>Bacterial endophytes that colonize and modify switchgrass growth.</title>
        <authorList>
            <person name="Debolt S."/>
        </authorList>
    </citation>
    <scope>NUCLEOTIDE SEQUENCE [LARGE SCALE GENOMIC DNA]</scope>
    <source>
        <strain evidence="1 2">A2-S9</strain>
    </source>
</reference>
<dbReference type="Proteomes" id="UP000221580">
    <property type="component" value="Unassembled WGS sequence"/>
</dbReference>
<accession>A0A7Z1K5C7</accession>
<proteinExistence type="predicted"/>
<name>A0A7Z1K5C7_9PSED</name>
<reference evidence="1 2" key="1">
    <citation type="submission" date="2017-09" db="EMBL/GenBank/DDBJ databases">
        <authorList>
            <person name="DeBolt S."/>
            <person name="Huntemann M."/>
            <person name="Clum A."/>
            <person name="Pillay M."/>
            <person name="Palaniappan K."/>
            <person name="Varghese N."/>
            <person name="Mikhailova N."/>
            <person name="Stamatis D."/>
            <person name="Reddy T."/>
            <person name="Daum C."/>
            <person name="Shapiro N."/>
            <person name="Ivanova N."/>
            <person name="Kyrpides N."/>
            <person name="Woyke T."/>
        </authorList>
    </citation>
    <scope>NUCLEOTIDE SEQUENCE [LARGE SCALE GENOMIC DNA]</scope>
    <source>
        <strain evidence="1 2">A2-S9</strain>
    </source>
</reference>
<dbReference type="RefSeq" id="WP_098479719.1">
    <property type="nucleotide sequence ID" value="NZ_PDJN01000001.1"/>
</dbReference>
<protein>
    <submittedName>
        <fullName evidence="1">Uncharacterized protein</fullName>
    </submittedName>
</protein>
<organism evidence="1 2">
    <name type="scientific">Pseudomonas poae</name>
    <dbReference type="NCBI Taxonomy" id="200451"/>
    <lineage>
        <taxon>Bacteria</taxon>
        <taxon>Pseudomonadati</taxon>
        <taxon>Pseudomonadota</taxon>
        <taxon>Gammaproteobacteria</taxon>
        <taxon>Pseudomonadales</taxon>
        <taxon>Pseudomonadaceae</taxon>
        <taxon>Pseudomonas</taxon>
    </lineage>
</organism>